<accession>A0A2W4XFJ9</accession>
<reference evidence="2" key="1">
    <citation type="submission" date="2018-04" db="EMBL/GenBank/DDBJ databases">
        <authorList>
            <person name="Cornet L."/>
        </authorList>
    </citation>
    <scope>NUCLEOTIDE SEQUENCE [LARGE SCALE GENOMIC DNA]</scope>
</reference>
<reference evidence="1 2" key="2">
    <citation type="submission" date="2018-06" db="EMBL/GenBank/DDBJ databases">
        <title>Metagenomic assembly of (sub)arctic Cyanobacteria and their associated microbiome from non-axenic cultures.</title>
        <authorList>
            <person name="Baurain D."/>
        </authorList>
    </citation>
    <scope>NUCLEOTIDE SEQUENCE [LARGE SCALE GENOMIC DNA]</scope>
    <source>
        <strain evidence="1">ULC027bin1</strain>
    </source>
</reference>
<comment type="caution">
    <text evidence="1">The sequence shown here is derived from an EMBL/GenBank/DDBJ whole genome shotgun (WGS) entry which is preliminary data.</text>
</comment>
<dbReference type="EMBL" id="QBMP01000082">
    <property type="protein sequence ID" value="PZO56060.1"/>
    <property type="molecule type" value="Genomic_DNA"/>
</dbReference>
<dbReference type="Proteomes" id="UP000249794">
    <property type="component" value="Unassembled WGS sequence"/>
</dbReference>
<sequence length="123" mass="13075">MINPFAKLPIVLFAISAAVLIFSQSFFAKPALSEISATRSLTPSTVSSTLVATAEAPPNLQRAVLGGEPVYVLYVTRNEDNVLVRCYPGYEPTIAVRAMGSNPNATNVQKEGVMTCRLSSPAS</sequence>
<name>A0A2W4XFJ9_9CYAN</name>
<proteinExistence type="predicted"/>
<evidence type="ECO:0000313" key="1">
    <source>
        <dbReference type="EMBL" id="PZO56060.1"/>
    </source>
</evidence>
<protein>
    <submittedName>
        <fullName evidence="1">Uncharacterized protein</fullName>
    </submittedName>
</protein>
<dbReference type="AlphaFoldDB" id="A0A2W4XFJ9"/>
<gene>
    <name evidence="1" type="ORF">DCF15_09590</name>
</gene>
<organism evidence="1 2">
    <name type="scientific">Phormidesmis priestleyi</name>
    <dbReference type="NCBI Taxonomy" id="268141"/>
    <lineage>
        <taxon>Bacteria</taxon>
        <taxon>Bacillati</taxon>
        <taxon>Cyanobacteriota</taxon>
        <taxon>Cyanophyceae</taxon>
        <taxon>Leptolyngbyales</taxon>
        <taxon>Leptolyngbyaceae</taxon>
        <taxon>Phormidesmis</taxon>
    </lineage>
</organism>
<evidence type="ECO:0000313" key="2">
    <source>
        <dbReference type="Proteomes" id="UP000249794"/>
    </source>
</evidence>